<feature type="compositionally biased region" description="Polar residues" evidence="2">
    <location>
        <begin position="194"/>
        <end position="203"/>
    </location>
</feature>
<name>A0A418Q8X5_9CORY</name>
<feature type="compositionally biased region" description="Basic and acidic residues" evidence="2">
    <location>
        <begin position="241"/>
        <end position="263"/>
    </location>
</feature>
<dbReference type="SUPFAM" id="SSF49879">
    <property type="entry name" value="SMAD/FHA domain"/>
    <property type="match status" value="1"/>
</dbReference>
<feature type="compositionally biased region" description="Basic and acidic residues" evidence="2">
    <location>
        <begin position="151"/>
        <end position="163"/>
    </location>
</feature>
<protein>
    <submittedName>
        <fullName evidence="4">DUF2662 domain-containing protein</fullName>
    </submittedName>
</protein>
<dbReference type="InterPro" id="IPR000253">
    <property type="entry name" value="FHA_dom"/>
</dbReference>
<dbReference type="InterPro" id="IPR022128">
    <property type="entry name" value="FhaA_N"/>
</dbReference>
<keyword evidence="1" id="KW-0597">Phosphoprotein</keyword>
<feature type="domain" description="FHA" evidence="3">
    <location>
        <begin position="335"/>
        <end position="384"/>
    </location>
</feature>
<dbReference type="Gene3D" id="2.60.200.20">
    <property type="match status" value="1"/>
</dbReference>
<dbReference type="AlphaFoldDB" id="A0A418Q8X5"/>
<evidence type="ECO:0000259" key="3">
    <source>
        <dbReference type="PROSITE" id="PS50006"/>
    </source>
</evidence>
<dbReference type="STRING" id="1451189.CFAL_00230"/>
<evidence type="ECO:0000313" key="4">
    <source>
        <dbReference type="EMBL" id="RIX36136.1"/>
    </source>
</evidence>
<dbReference type="OrthoDB" id="151099at2"/>
<dbReference type="PANTHER" id="PTHR23308">
    <property type="entry name" value="NUCLEAR INHIBITOR OF PROTEIN PHOSPHATASE-1"/>
    <property type="match status" value="1"/>
</dbReference>
<keyword evidence="5" id="KW-1185">Reference proteome</keyword>
<dbReference type="InterPro" id="IPR008984">
    <property type="entry name" value="SMAD_FHA_dom_sf"/>
</dbReference>
<feature type="compositionally biased region" description="Basic and acidic residues" evidence="2">
    <location>
        <begin position="180"/>
        <end position="193"/>
    </location>
</feature>
<feature type="region of interest" description="Disordered" evidence="2">
    <location>
        <begin position="119"/>
        <end position="210"/>
    </location>
</feature>
<evidence type="ECO:0000256" key="1">
    <source>
        <dbReference type="ARBA" id="ARBA00022553"/>
    </source>
</evidence>
<accession>A0A418Q8X5</accession>
<evidence type="ECO:0000313" key="5">
    <source>
        <dbReference type="Proteomes" id="UP000285278"/>
    </source>
</evidence>
<dbReference type="Pfam" id="PF12401">
    <property type="entry name" value="FhaA_N"/>
    <property type="match status" value="1"/>
</dbReference>
<reference evidence="4 5" key="1">
    <citation type="submission" date="2018-09" db="EMBL/GenBank/DDBJ databases">
        <title>Optimization and identification of Corynebacterium falsenii FN1-14 from fish paste.</title>
        <authorList>
            <person name="Daroonpunt R."/>
            <person name="Tanasupawat S."/>
        </authorList>
    </citation>
    <scope>NUCLEOTIDE SEQUENCE [LARGE SCALE GENOMIC DNA]</scope>
    <source>
        <strain evidence="4 5">FN1-14</strain>
    </source>
</reference>
<dbReference type="EMBL" id="QXJK01000002">
    <property type="protein sequence ID" value="RIX36136.1"/>
    <property type="molecule type" value="Genomic_DNA"/>
</dbReference>
<dbReference type="Pfam" id="PF00498">
    <property type="entry name" value="FHA"/>
    <property type="match status" value="1"/>
</dbReference>
<proteinExistence type="predicted"/>
<dbReference type="InterPro" id="IPR042287">
    <property type="entry name" value="FhaA_N_sf"/>
</dbReference>
<organism evidence="4 5">
    <name type="scientific">Corynebacterium falsenii</name>
    <dbReference type="NCBI Taxonomy" id="108486"/>
    <lineage>
        <taxon>Bacteria</taxon>
        <taxon>Bacillati</taxon>
        <taxon>Actinomycetota</taxon>
        <taxon>Actinomycetes</taxon>
        <taxon>Mycobacteriales</taxon>
        <taxon>Corynebacteriaceae</taxon>
        <taxon>Corynebacterium</taxon>
    </lineage>
</organism>
<dbReference type="SMART" id="SM00240">
    <property type="entry name" value="FHA"/>
    <property type="match status" value="1"/>
</dbReference>
<dbReference type="PROSITE" id="PS50006">
    <property type="entry name" value="FHA_DOMAIN"/>
    <property type="match status" value="1"/>
</dbReference>
<sequence>MDLFGRFKKLDSSLQRGLDNGFARVFGGEVVPTEIDEVLKQQAEESVMIDSRGRQLAPSYFRVLVSERDYHSLTENRPRLADELNDRLSRFIRNQGWHANGPIQVDVDSHEDLHSGQLRVDARFNAPKDKKKADATAGTGEGNSAVANGRDSSDPQGRYRDGGTPDGSYPDSYPGQRMQATEERPEWPQREASQRSLVSQDYNVSRDSDSAASRSAAGAAGAASGAAAGGLADLVRGDRAFEEDKDRSKEKSQSDPHGGDLHGGEPVSAQNSSSDSDDLPEPPISYPGTEVIAQSVPDEPIRGGNGEPNGSSAMTVTLKLRDGSDRTYELRQGSNLIGRGNGVDLRIPDTGVSRQHADIAWDGFDAVLTDLQSTNGTTVNEIPIENWLLADGDIISLGHSEIEVRFS</sequence>
<dbReference type="Gene3D" id="3.30.2320.60">
    <property type="entry name" value="FhaA, phosphopeptide-binding domain (DUF3662)"/>
    <property type="match status" value="1"/>
</dbReference>
<gene>
    <name evidence="4" type="ORF">D3M95_02260</name>
</gene>
<evidence type="ECO:0000256" key="2">
    <source>
        <dbReference type="SAM" id="MobiDB-lite"/>
    </source>
</evidence>
<comment type="caution">
    <text evidence="4">The sequence shown here is derived from an EMBL/GenBank/DDBJ whole genome shotgun (WGS) entry which is preliminary data.</text>
</comment>
<dbReference type="Proteomes" id="UP000285278">
    <property type="component" value="Unassembled WGS sequence"/>
</dbReference>
<dbReference type="InterPro" id="IPR050923">
    <property type="entry name" value="Cell_Proc_Reg/RNA_Proc"/>
</dbReference>
<dbReference type="CDD" id="cd22668">
    <property type="entry name" value="FHA_FhaA-like"/>
    <property type="match status" value="1"/>
</dbReference>
<feature type="compositionally biased region" description="Basic and acidic residues" evidence="2">
    <location>
        <begin position="119"/>
        <end position="134"/>
    </location>
</feature>
<feature type="region of interest" description="Disordered" evidence="2">
    <location>
        <begin position="241"/>
        <end position="289"/>
    </location>
</feature>
<dbReference type="RefSeq" id="WP_119664311.1">
    <property type="nucleotide sequence ID" value="NZ_QXJK01000002.1"/>
</dbReference>